<keyword evidence="3" id="KW-0479">Metal-binding</keyword>
<dbReference type="InterPro" id="IPR012337">
    <property type="entry name" value="RNaseH-like_sf"/>
</dbReference>
<evidence type="ECO:0000256" key="5">
    <source>
        <dbReference type="ARBA" id="ARBA00022833"/>
    </source>
</evidence>
<evidence type="ECO:0000313" key="12">
    <source>
        <dbReference type="EMBL" id="CAI9285755.1"/>
    </source>
</evidence>
<dbReference type="EMBL" id="OX465081">
    <property type="protein sequence ID" value="CAI9285755.1"/>
    <property type="molecule type" value="Genomic_DNA"/>
</dbReference>
<dbReference type="GO" id="GO:0003677">
    <property type="term" value="F:DNA binding"/>
    <property type="evidence" value="ECO:0007669"/>
    <property type="project" value="UniProtKB-KW"/>
</dbReference>
<sequence>MKESTSTNASGSIREEIVVVGMVGISGMEGLVDLACKLIPISFIQCKSFSLNQQTLIHSPILQFSNSYLGFKTSSPKDSGSRLQASSWILSILMMGVSSTSAITDLMETTPMESDPLVNIQFQPEYFDIPLDDIDMETEQPTKRRKKKSIVWEHFTIVNVSEEIRKACCKQCKHLLSYVNGPKVSGTSHLKRHVTRCLRNQNHDSLDTLTPKTPRIPKLDRPKRRYRTTTSTAFNPATCRQEMARMIILHDYPLEMVEHPGFMAFVHNLNPGFEIGNFGRIQGDCGATYLKEKERIWNLIEGMPGNISLTLDLWNSSHTTGYVFVTGQFIDSDWKMHRKLLNVVMEPYPDSDSAFSQAVSACLSDWNIQGKLFSITISQRVSDSGLDSLRNLLSEKNPNVLNGQLLLTDCLARSLTFIVQGAINAGQETVKKVRECVKYVKTSESLEEKFVALKQQLQVMSTKSLSLDDQTQWNSTYEMLVSASELKEVFSCLDTLEPDYNKIPTHEDWKVIDNLCTYLKLFYNTANLLTSSSIPTTNMFFHEAWKIQLELARASTSEDDVISNMTKPIQENFDKYWNNCCLVLAIAVVMDPRFKMKLVEFSFTKIYGEQAVSYVKTVDEGIHELFSKYSGLPLPLTLLNGDSGIGDSGVVKQEDGAGVGGLGNGVGLTDFDVFIMESTSQQAKSELDQYLEESLLPRIHEFDVMGWWKLNKSKYPTLSKMAHDILMIPVSSVGPESVFEKGAKEMDRYRCELSPEMVEALFCAKDWMRCEGVESMESNVKMEFPI</sequence>
<keyword evidence="13" id="KW-1185">Reference proteome</keyword>
<dbReference type="InterPro" id="IPR052035">
    <property type="entry name" value="ZnF_BED_domain_contain"/>
</dbReference>
<name>A0AA35Z4I4_LACSI</name>
<evidence type="ECO:0000256" key="6">
    <source>
        <dbReference type="ARBA" id="ARBA00023015"/>
    </source>
</evidence>
<dbReference type="InterPro" id="IPR025525">
    <property type="entry name" value="hAT-like_transposase_RNase-H"/>
</dbReference>
<evidence type="ECO:0000256" key="8">
    <source>
        <dbReference type="ARBA" id="ARBA00023163"/>
    </source>
</evidence>
<dbReference type="SMART" id="SM00614">
    <property type="entry name" value="ZnF_BED"/>
    <property type="match status" value="1"/>
</dbReference>
<dbReference type="Proteomes" id="UP001177003">
    <property type="component" value="Chromosome 5"/>
</dbReference>
<dbReference type="PROSITE" id="PS50808">
    <property type="entry name" value="ZF_BED"/>
    <property type="match status" value="1"/>
</dbReference>
<gene>
    <name evidence="12" type="ORF">LSALG_LOCUS25213</name>
</gene>
<keyword evidence="5" id="KW-0862">Zinc</keyword>
<comment type="subcellular location">
    <subcellularLocation>
        <location evidence="1">Nucleus</location>
    </subcellularLocation>
</comment>
<dbReference type="GO" id="GO:0008270">
    <property type="term" value="F:zinc ion binding"/>
    <property type="evidence" value="ECO:0007669"/>
    <property type="project" value="UniProtKB-KW"/>
</dbReference>
<dbReference type="Pfam" id="PF05699">
    <property type="entry name" value="Dimer_Tnp_hAT"/>
    <property type="match status" value="1"/>
</dbReference>
<evidence type="ECO:0000256" key="7">
    <source>
        <dbReference type="ARBA" id="ARBA00023125"/>
    </source>
</evidence>
<keyword evidence="7" id="KW-0238">DNA-binding</keyword>
<dbReference type="GO" id="GO:0009791">
    <property type="term" value="P:post-embryonic development"/>
    <property type="evidence" value="ECO:0007669"/>
    <property type="project" value="UniProtKB-ARBA"/>
</dbReference>
<evidence type="ECO:0000256" key="4">
    <source>
        <dbReference type="ARBA" id="ARBA00022771"/>
    </source>
</evidence>
<dbReference type="SUPFAM" id="SSF53098">
    <property type="entry name" value="Ribonuclease H-like"/>
    <property type="match status" value="1"/>
</dbReference>
<comment type="subunit">
    <text evidence="2">Homodimer.</text>
</comment>
<evidence type="ECO:0000256" key="10">
    <source>
        <dbReference type="PROSITE-ProRule" id="PRU00027"/>
    </source>
</evidence>
<dbReference type="Pfam" id="PF14372">
    <property type="entry name" value="hAT-like_RNase-H"/>
    <property type="match status" value="1"/>
</dbReference>
<reference evidence="12" key="1">
    <citation type="submission" date="2023-04" db="EMBL/GenBank/DDBJ databases">
        <authorList>
            <person name="Vijverberg K."/>
            <person name="Xiong W."/>
            <person name="Schranz E."/>
        </authorList>
    </citation>
    <scope>NUCLEOTIDE SEQUENCE</scope>
</reference>
<dbReference type="InterPro" id="IPR003656">
    <property type="entry name" value="Znf_BED"/>
</dbReference>
<evidence type="ECO:0000259" key="11">
    <source>
        <dbReference type="PROSITE" id="PS50808"/>
    </source>
</evidence>
<dbReference type="SUPFAM" id="SSF57667">
    <property type="entry name" value="beta-beta-alpha zinc fingers"/>
    <property type="match status" value="1"/>
</dbReference>
<keyword evidence="8" id="KW-0804">Transcription</keyword>
<protein>
    <recommendedName>
        <fullName evidence="11">BED-type domain-containing protein</fullName>
    </recommendedName>
</protein>
<evidence type="ECO:0000256" key="2">
    <source>
        <dbReference type="ARBA" id="ARBA00011738"/>
    </source>
</evidence>
<dbReference type="AlphaFoldDB" id="A0AA35Z4I4"/>
<dbReference type="GO" id="GO:0046983">
    <property type="term" value="F:protein dimerization activity"/>
    <property type="evidence" value="ECO:0007669"/>
    <property type="project" value="InterPro"/>
</dbReference>
<organism evidence="12 13">
    <name type="scientific">Lactuca saligna</name>
    <name type="common">Willowleaf lettuce</name>
    <dbReference type="NCBI Taxonomy" id="75948"/>
    <lineage>
        <taxon>Eukaryota</taxon>
        <taxon>Viridiplantae</taxon>
        <taxon>Streptophyta</taxon>
        <taxon>Embryophyta</taxon>
        <taxon>Tracheophyta</taxon>
        <taxon>Spermatophyta</taxon>
        <taxon>Magnoliopsida</taxon>
        <taxon>eudicotyledons</taxon>
        <taxon>Gunneridae</taxon>
        <taxon>Pentapetalae</taxon>
        <taxon>asterids</taxon>
        <taxon>campanulids</taxon>
        <taxon>Asterales</taxon>
        <taxon>Asteraceae</taxon>
        <taxon>Cichorioideae</taxon>
        <taxon>Cichorieae</taxon>
        <taxon>Lactucinae</taxon>
        <taxon>Lactuca</taxon>
    </lineage>
</organism>
<dbReference type="PANTHER" id="PTHR46481:SF10">
    <property type="entry name" value="ZINC FINGER BED DOMAIN-CONTAINING PROTEIN 39"/>
    <property type="match status" value="1"/>
</dbReference>
<keyword evidence="4 10" id="KW-0863">Zinc-finger</keyword>
<evidence type="ECO:0000313" key="13">
    <source>
        <dbReference type="Proteomes" id="UP001177003"/>
    </source>
</evidence>
<evidence type="ECO:0000256" key="3">
    <source>
        <dbReference type="ARBA" id="ARBA00022723"/>
    </source>
</evidence>
<evidence type="ECO:0000256" key="9">
    <source>
        <dbReference type="ARBA" id="ARBA00023242"/>
    </source>
</evidence>
<dbReference type="PANTHER" id="PTHR46481">
    <property type="entry name" value="ZINC FINGER BED DOMAIN-CONTAINING PROTEIN 4"/>
    <property type="match status" value="1"/>
</dbReference>
<keyword evidence="6" id="KW-0805">Transcription regulation</keyword>
<evidence type="ECO:0000256" key="1">
    <source>
        <dbReference type="ARBA" id="ARBA00004123"/>
    </source>
</evidence>
<accession>A0AA35Z4I4</accession>
<dbReference type="InterPro" id="IPR036236">
    <property type="entry name" value="Znf_C2H2_sf"/>
</dbReference>
<dbReference type="InterPro" id="IPR008906">
    <property type="entry name" value="HATC_C_dom"/>
</dbReference>
<proteinExistence type="predicted"/>
<dbReference type="GO" id="GO:0005634">
    <property type="term" value="C:nucleus"/>
    <property type="evidence" value="ECO:0007669"/>
    <property type="project" value="UniProtKB-SubCell"/>
</dbReference>
<feature type="domain" description="BED-type" evidence="11">
    <location>
        <begin position="146"/>
        <end position="210"/>
    </location>
</feature>
<keyword evidence="9" id="KW-0539">Nucleus</keyword>